<comment type="caution">
    <text evidence="1">The sequence shown here is derived from an EMBL/GenBank/DDBJ whole genome shotgun (WGS) entry which is preliminary data.</text>
</comment>
<organism evidence="1 2">
    <name type="scientific">Gossypium arboreum</name>
    <name type="common">Tree cotton</name>
    <name type="synonym">Gossypium nanking</name>
    <dbReference type="NCBI Taxonomy" id="29729"/>
    <lineage>
        <taxon>Eukaryota</taxon>
        <taxon>Viridiplantae</taxon>
        <taxon>Streptophyta</taxon>
        <taxon>Embryophyta</taxon>
        <taxon>Tracheophyta</taxon>
        <taxon>Spermatophyta</taxon>
        <taxon>Magnoliopsida</taxon>
        <taxon>eudicotyledons</taxon>
        <taxon>Gunneridae</taxon>
        <taxon>Pentapetalae</taxon>
        <taxon>rosids</taxon>
        <taxon>malvids</taxon>
        <taxon>Malvales</taxon>
        <taxon>Malvaceae</taxon>
        <taxon>Malvoideae</taxon>
        <taxon>Gossypium</taxon>
    </lineage>
</organism>
<sequence length="36" mass="4095">MGITRTPPSHDSSSPIRRLLIMKSFSLSLPNTRFIH</sequence>
<keyword evidence="2" id="KW-1185">Reference proteome</keyword>
<evidence type="ECO:0000313" key="2">
    <source>
        <dbReference type="Proteomes" id="UP000032142"/>
    </source>
</evidence>
<protein>
    <submittedName>
        <fullName evidence="1">Uncharacterized protein</fullName>
    </submittedName>
</protein>
<dbReference type="Proteomes" id="UP000032142">
    <property type="component" value="Unassembled WGS sequence"/>
</dbReference>
<proteinExistence type="predicted"/>
<dbReference type="AlphaFoldDB" id="A0A0B0MLS7"/>
<reference evidence="2" key="1">
    <citation type="submission" date="2014-09" db="EMBL/GenBank/DDBJ databases">
        <authorList>
            <person name="Mudge J."/>
            <person name="Ramaraj T."/>
            <person name="Lindquist I.E."/>
            <person name="Bharti A.K."/>
            <person name="Sundararajan A."/>
            <person name="Cameron C.T."/>
            <person name="Woodward J.E."/>
            <person name="May G.D."/>
            <person name="Brubaker C."/>
            <person name="Broadhvest J."/>
            <person name="Wilkins T.A."/>
        </authorList>
    </citation>
    <scope>NUCLEOTIDE SEQUENCE</scope>
    <source>
        <strain evidence="2">cv. AKA8401</strain>
    </source>
</reference>
<dbReference type="EMBL" id="JRRC01323225">
    <property type="protein sequence ID" value="KHG03088.1"/>
    <property type="molecule type" value="Genomic_DNA"/>
</dbReference>
<name>A0A0B0MLS7_GOSAR</name>
<accession>A0A0B0MLS7</accession>
<evidence type="ECO:0000313" key="1">
    <source>
        <dbReference type="EMBL" id="KHG03088.1"/>
    </source>
</evidence>
<gene>
    <name evidence="1" type="ORF">F383_27729</name>
</gene>